<organism evidence="2 3">
    <name type="scientific">Xenopus laevis</name>
    <name type="common">African clawed frog</name>
    <dbReference type="NCBI Taxonomy" id="8355"/>
    <lineage>
        <taxon>Eukaryota</taxon>
        <taxon>Metazoa</taxon>
        <taxon>Chordata</taxon>
        <taxon>Craniata</taxon>
        <taxon>Vertebrata</taxon>
        <taxon>Euteleostomi</taxon>
        <taxon>Amphibia</taxon>
        <taxon>Batrachia</taxon>
        <taxon>Anura</taxon>
        <taxon>Pipoidea</taxon>
        <taxon>Pipidae</taxon>
        <taxon>Xenopodinae</taxon>
        <taxon>Xenopus</taxon>
        <taxon>Xenopus</taxon>
    </lineage>
</organism>
<dbReference type="AlphaFoldDB" id="A0A974CK81"/>
<protein>
    <submittedName>
        <fullName evidence="2">Uncharacterized protein</fullName>
    </submittedName>
</protein>
<dbReference type="Proteomes" id="UP000694892">
    <property type="component" value="Chromosome 6S"/>
</dbReference>
<accession>A0A974CK81</accession>
<sequence length="253" mass="28985">MSFTDIGTLTTRKADTLVYTQAEVNDIISRFSSNLVNFETDKNALTQRLEFLTKKEIGLQLHSDTLIEYLKVKRIPRGLRLGIKLTLCKEDPAFCRNWDKILNKCSLDLMTLTVEGIQSKLSKLRIDISGIKQKLQSSYSDINLDELDTKLRDTVDKHRVELLKVKLDKFRRDTIDYQEDRVYNWRRPYYRRKQFNTSGSVDSEAASGSENSDIGSSPFLDRGTRGKYGEGGKGKKGVQEPGASRMSTRKKTR</sequence>
<proteinExistence type="predicted"/>
<feature type="compositionally biased region" description="Basic and acidic residues" evidence="1">
    <location>
        <begin position="222"/>
        <end position="233"/>
    </location>
</feature>
<evidence type="ECO:0000313" key="2">
    <source>
        <dbReference type="EMBL" id="OCT74918.1"/>
    </source>
</evidence>
<dbReference type="EMBL" id="CM004477">
    <property type="protein sequence ID" value="OCT74918.1"/>
    <property type="molecule type" value="Genomic_DNA"/>
</dbReference>
<name>A0A974CK81_XENLA</name>
<feature type="compositionally biased region" description="Polar residues" evidence="1">
    <location>
        <begin position="197"/>
        <end position="215"/>
    </location>
</feature>
<reference evidence="3" key="1">
    <citation type="journal article" date="2016" name="Nature">
        <title>Genome evolution in the allotetraploid frog Xenopus laevis.</title>
        <authorList>
            <person name="Session A.M."/>
            <person name="Uno Y."/>
            <person name="Kwon T."/>
            <person name="Chapman J.A."/>
            <person name="Toyoda A."/>
            <person name="Takahashi S."/>
            <person name="Fukui A."/>
            <person name="Hikosaka A."/>
            <person name="Suzuki A."/>
            <person name="Kondo M."/>
            <person name="van Heeringen S.J."/>
            <person name="Quigley I."/>
            <person name="Heinz S."/>
            <person name="Ogino H."/>
            <person name="Ochi H."/>
            <person name="Hellsten U."/>
            <person name="Lyons J.B."/>
            <person name="Simakov O."/>
            <person name="Putnam N."/>
            <person name="Stites J."/>
            <person name="Kuroki Y."/>
            <person name="Tanaka T."/>
            <person name="Michiue T."/>
            <person name="Watanabe M."/>
            <person name="Bogdanovic O."/>
            <person name="Lister R."/>
            <person name="Georgiou G."/>
            <person name="Paranjpe S.S."/>
            <person name="van Kruijsbergen I."/>
            <person name="Shu S."/>
            <person name="Carlson J."/>
            <person name="Kinoshita T."/>
            <person name="Ohta Y."/>
            <person name="Mawaribuchi S."/>
            <person name="Jenkins J."/>
            <person name="Grimwood J."/>
            <person name="Schmutz J."/>
            <person name="Mitros T."/>
            <person name="Mozaffari S.V."/>
            <person name="Suzuki Y."/>
            <person name="Haramoto Y."/>
            <person name="Yamamoto T.S."/>
            <person name="Takagi C."/>
            <person name="Heald R."/>
            <person name="Miller K."/>
            <person name="Haudenschild C."/>
            <person name="Kitzman J."/>
            <person name="Nakayama T."/>
            <person name="Izutsu Y."/>
            <person name="Robert J."/>
            <person name="Fortriede J."/>
            <person name="Burns K."/>
            <person name="Lotay V."/>
            <person name="Karimi K."/>
            <person name="Yasuoka Y."/>
            <person name="Dichmann D.S."/>
            <person name="Flajnik M.F."/>
            <person name="Houston D.W."/>
            <person name="Shendure J."/>
            <person name="DuPasquier L."/>
            <person name="Vize P.D."/>
            <person name="Zorn A.M."/>
            <person name="Ito M."/>
            <person name="Marcotte E.M."/>
            <person name="Wallingford J.B."/>
            <person name="Ito Y."/>
            <person name="Asashima M."/>
            <person name="Ueno N."/>
            <person name="Matsuda Y."/>
            <person name="Veenstra G.J."/>
            <person name="Fujiyama A."/>
            <person name="Harland R.M."/>
            <person name="Taira M."/>
            <person name="Rokhsar D.S."/>
        </authorList>
    </citation>
    <scope>NUCLEOTIDE SEQUENCE [LARGE SCALE GENOMIC DNA]</scope>
    <source>
        <strain evidence="3">J</strain>
    </source>
</reference>
<evidence type="ECO:0000256" key="1">
    <source>
        <dbReference type="SAM" id="MobiDB-lite"/>
    </source>
</evidence>
<feature type="region of interest" description="Disordered" evidence="1">
    <location>
        <begin position="197"/>
        <end position="253"/>
    </location>
</feature>
<gene>
    <name evidence="2" type="ORF">XELAEV_18033906mg</name>
</gene>
<evidence type="ECO:0000313" key="3">
    <source>
        <dbReference type="Proteomes" id="UP000694892"/>
    </source>
</evidence>